<dbReference type="EC" id="7.2.2.10" evidence="3"/>
<dbReference type="SFLD" id="SFLDG00002">
    <property type="entry name" value="C1.7:_P-type_atpase_like"/>
    <property type="match status" value="1"/>
</dbReference>
<evidence type="ECO:0000256" key="2">
    <source>
        <dbReference type="ARBA" id="ARBA00005675"/>
    </source>
</evidence>
<evidence type="ECO:0000256" key="14">
    <source>
        <dbReference type="ARBA" id="ARBA00023065"/>
    </source>
</evidence>
<feature type="transmembrane region" description="Helical" evidence="17">
    <location>
        <begin position="854"/>
        <end position="873"/>
    </location>
</feature>
<comment type="catalytic activity">
    <reaction evidence="16">
        <text>Ca(2+)(in) + ATP + H2O = Ca(2+)(out) + ADP + phosphate + H(+)</text>
        <dbReference type="Rhea" id="RHEA:18105"/>
        <dbReference type="ChEBI" id="CHEBI:15377"/>
        <dbReference type="ChEBI" id="CHEBI:15378"/>
        <dbReference type="ChEBI" id="CHEBI:29108"/>
        <dbReference type="ChEBI" id="CHEBI:30616"/>
        <dbReference type="ChEBI" id="CHEBI:43474"/>
        <dbReference type="ChEBI" id="CHEBI:456216"/>
        <dbReference type="EC" id="7.2.2.10"/>
    </reaction>
</comment>
<evidence type="ECO:0000313" key="20">
    <source>
        <dbReference type="Proteomes" id="UP001056429"/>
    </source>
</evidence>
<gene>
    <name evidence="19" type="ORF">KDK92_11360</name>
</gene>
<evidence type="ECO:0000256" key="5">
    <source>
        <dbReference type="ARBA" id="ARBA00022475"/>
    </source>
</evidence>
<dbReference type="InterPro" id="IPR059000">
    <property type="entry name" value="ATPase_P-type_domA"/>
</dbReference>
<keyword evidence="20" id="KW-1185">Reference proteome</keyword>
<dbReference type="GO" id="GO:0005524">
    <property type="term" value="F:ATP binding"/>
    <property type="evidence" value="ECO:0007669"/>
    <property type="project" value="UniProtKB-KW"/>
</dbReference>
<feature type="transmembrane region" description="Helical" evidence="17">
    <location>
        <begin position="670"/>
        <end position="694"/>
    </location>
</feature>
<feature type="transmembrane region" description="Helical" evidence="17">
    <location>
        <begin position="785"/>
        <end position="804"/>
    </location>
</feature>
<keyword evidence="11" id="KW-0067">ATP-binding</keyword>
<protein>
    <recommendedName>
        <fullName evidence="3">P-type Ca(2+) transporter</fullName>
        <ecNumber evidence="3">7.2.2.10</ecNumber>
    </recommendedName>
</protein>
<dbReference type="Pfam" id="PF13246">
    <property type="entry name" value="Cation_ATPase"/>
    <property type="match status" value="1"/>
</dbReference>
<dbReference type="GO" id="GO:0140352">
    <property type="term" value="P:export from cell"/>
    <property type="evidence" value="ECO:0007669"/>
    <property type="project" value="UniProtKB-ARBA"/>
</dbReference>
<dbReference type="Gene3D" id="1.20.1110.10">
    <property type="entry name" value="Calcium-transporting ATPase, transmembrane domain"/>
    <property type="match status" value="1"/>
</dbReference>
<dbReference type="GO" id="GO:0016887">
    <property type="term" value="F:ATP hydrolysis activity"/>
    <property type="evidence" value="ECO:0007669"/>
    <property type="project" value="InterPro"/>
</dbReference>
<organism evidence="19 20">
    <name type="scientific">Oceanirhabdus seepicola</name>
    <dbReference type="NCBI Taxonomy" id="2828781"/>
    <lineage>
        <taxon>Bacteria</taxon>
        <taxon>Bacillati</taxon>
        <taxon>Bacillota</taxon>
        <taxon>Clostridia</taxon>
        <taxon>Eubacteriales</taxon>
        <taxon>Clostridiaceae</taxon>
        <taxon>Oceanirhabdus</taxon>
    </lineage>
</organism>
<feature type="transmembrane region" description="Helical" evidence="17">
    <location>
        <begin position="50"/>
        <end position="73"/>
    </location>
</feature>
<keyword evidence="5" id="KW-1003">Cell membrane</keyword>
<keyword evidence="7" id="KW-0109">Calcium transport</keyword>
<feature type="transmembrane region" description="Helical" evidence="17">
    <location>
        <begin position="270"/>
        <end position="295"/>
    </location>
</feature>
<dbReference type="InterPro" id="IPR023299">
    <property type="entry name" value="ATPase_P-typ_cyto_dom_N"/>
</dbReference>
<dbReference type="InterPro" id="IPR008250">
    <property type="entry name" value="ATPase_P-typ_transduc_dom_A_sf"/>
</dbReference>
<dbReference type="FunFam" id="3.40.1110.10:FF:000053">
    <property type="entry name" value="Cation-transporting ATPase, E1-E2 family"/>
    <property type="match status" value="1"/>
</dbReference>
<evidence type="ECO:0000256" key="16">
    <source>
        <dbReference type="ARBA" id="ARBA00048694"/>
    </source>
</evidence>
<keyword evidence="4" id="KW-0813">Transport</keyword>
<dbReference type="FunFam" id="3.40.50.1000:FF:000028">
    <property type="entry name" value="Calcium-transporting P-type ATPase, putative"/>
    <property type="match status" value="1"/>
</dbReference>
<dbReference type="EMBL" id="JAGSOJ010000002">
    <property type="protein sequence ID" value="MCM1990334.1"/>
    <property type="molecule type" value="Genomic_DNA"/>
</dbReference>
<dbReference type="InterPro" id="IPR001757">
    <property type="entry name" value="P_typ_ATPase"/>
</dbReference>
<accession>A0A9J6P2B9</accession>
<dbReference type="Pfam" id="PF00122">
    <property type="entry name" value="E1-E2_ATPase"/>
    <property type="match status" value="1"/>
</dbReference>
<name>A0A9J6P2B9_9CLOT</name>
<evidence type="ECO:0000256" key="7">
    <source>
        <dbReference type="ARBA" id="ARBA00022568"/>
    </source>
</evidence>
<dbReference type="SUPFAM" id="SSF56784">
    <property type="entry name" value="HAD-like"/>
    <property type="match status" value="1"/>
</dbReference>
<dbReference type="PROSITE" id="PS00154">
    <property type="entry name" value="ATPASE_E1_E2"/>
    <property type="match status" value="1"/>
</dbReference>
<keyword evidence="14" id="KW-0406">Ion transport</keyword>
<dbReference type="SUPFAM" id="SSF81665">
    <property type="entry name" value="Calcium ATPase, transmembrane domain M"/>
    <property type="match status" value="1"/>
</dbReference>
<dbReference type="Pfam" id="PF00690">
    <property type="entry name" value="Cation_ATPase_N"/>
    <property type="match status" value="1"/>
</dbReference>
<dbReference type="Gene3D" id="3.40.1110.10">
    <property type="entry name" value="Calcium-transporting ATPase, cytoplasmic domain N"/>
    <property type="match status" value="1"/>
</dbReference>
<dbReference type="CDD" id="cd02089">
    <property type="entry name" value="P-type_ATPase_Ca_prok"/>
    <property type="match status" value="1"/>
</dbReference>
<evidence type="ECO:0000256" key="3">
    <source>
        <dbReference type="ARBA" id="ARBA00012790"/>
    </source>
</evidence>
<feature type="domain" description="Cation-transporting P-type ATPase N-terminal" evidence="18">
    <location>
        <begin position="1"/>
        <end position="75"/>
    </location>
</feature>
<dbReference type="InterPro" id="IPR018303">
    <property type="entry name" value="ATPase_P-typ_P_site"/>
</dbReference>
<comment type="subcellular location">
    <subcellularLocation>
        <location evidence="1">Cell membrane</location>
        <topology evidence="1">Multi-pass membrane protein</topology>
    </subcellularLocation>
</comment>
<dbReference type="InterPro" id="IPR004014">
    <property type="entry name" value="ATPase_P-typ_cation-transptr_N"/>
</dbReference>
<dbReference type="NCBIfam" id="TIGR01494">
    <property type="entry name" value="ATPase_P-type"/>
    <property type="match status" value="3"/>
</dbReference>
<dbReference type="GO" id="GO:0005886">
    <property type="term" value="C:plasma membrane"/>
    <property type="evidence" value="ECO:0007669"/>
    <property type="project" value="UniProtKB-SubCell"/>
</dbReference>
<keyword evidence="9" id="KW-0479">Metal-binding</keyword>
<dbReference type="GO" id="GO:0005388">
    <property type="term" value="F:P-type calcium transporter activity"/>
    <property type="evidence" value="ECO:0007669"/>
    <property type="project" value="UniProtKB-EC"/>
</dbReference>
<evidence type="ECO:0000313" key="19">
    <source>
        <dbReference type="EMBL" id="MCM1990334.1"/>
    </source>
</evidence>
<dbReference type="AlphaFoldDB" id="A0A9J6P2B9"/>
<feature type="transmembrane region" description="Helical" evidence="17">
    <location>
        <begin position="79"/>
        <end position="95"/>
    </location>
</feature>
<keyword evidence="12" id="KW-1278">Translocase</keyword>
<evidence type="ECO:0000256" key="13">
    <source>
        <dbReference type="ARBA" id="ARBA00022989"/>
    </source>
</evidence>
<dbReference type="SUPFAM" id="SSF81660">
    <property type="entry name" value="Metal cation-transporting ATPase, ATP-binding domain N"/>
    <property type="match status" value="1"/>
</dbReference>
<dbReference type="SMART" id="SM00831">
    <property type="entry name" value="Cation_ATPase_N"/>
    <property type="match status" value="1"/>
</dbReference>
<proteinExistence type="inferred from homology"/>
<dbReference type="PRINTS" id="PR00120">
    <property type="entry name" value="HATPASE"/>
</dbReference>
<feature type="transmembrane region" description="Helical" evidence="17">
    <location>
        <begin position="700"/>
        <end position="718"/>
    </location>
</feature>
<keyword evidence="7" id="KW-0106">Calcium</keyword>
<evidence type="ECO:0000256" key="8">
    <source>
        <dbReference type="ARBA" id="ARBA00022692"/>
    </source>
</evidence>
<dbReference type="SFLD" id="SFLDS00003">
    <property type="entry name" value="Haloacid_Dehalogenase"/>
    <property type="match status" value="1"/>
</dbReference>
<reference evidence="19" key="2">
    <citation type="submission" date="2021-04" db="EMBL/GenBank/DDBJ databases">
        <authorList>
            <person name="Dong X."/>
        </authorList>
    </citation>
    <scope>NUCLEOTIDE SEQUENCE</scope>
    <source>
        <strain evidence="19">ZWT</strain>
    </source>
</reference>
<evidence type="ECO:0000256" key="11">
    <source>
        <dbReference type="ARBA" id="ARBA00022840"/>
    </source>
</evidence>
<evidence type="ECO:0000256" key="6">
    <source>
        <dbReference type="ARBA" id="ARBA00022553"/>
    </source>
</evidence>
<evidence type="ECO:0000259" key="18">
    <source>
        <dbReference type="SMART" id="SM00831"/>
    </source>
</evidence>
<dbReference type="RefSeq" id="WP_250859369.1">
    <property type="nucleotide sequence ID" value="NZ_JAGSOJ010000002.1"/>
</dbReference>
<dbReference type="InterPro" id="IPR023214">
    <property type="entry name" value="HAD_sf"/>
</dbReference>
<keyword evidence="6" id="KW-0597">Phosphoprotein</keyword>
<feature type="transmembrane region" description="Helical" evidence="17">
    <location>
        <begin position="825"/>
        <end position="848"/>
    </location>
</feature>
<sequence length="886" mass="97328">MWFNKDVTEITKELNSNLVNGLSSNEVKNRFEKYGYNKLKEKKKKTMIRMFFEQINDVMIYILLGAAIVSGLLGELTDSIIIGIVIIINAIIGVVQENKAEKSLEALKKLSTPKALVKRDGTLKEISSEEVVPGDIIVIDAGRFIPCDMRILESANLMIEESALTGESVPVEKSSKVISDNEKIPLGDQKNMAFMSTLATYGRGVGIAVGTGMDTEIGKIAKLLHEDIDTKTPLQKKLDQVGKLLGFLALSVCALIFVVGMLQGRDVFDMFMISISLAVAAIPEGLVAVVTIVLAMGVQKMIKENAIIRKLPAVETLGSVSIICSDKTGTLTQNKMTVTKFYCNNRFGTLDELSKNNATDLLLLENMVLNNDATFDKNNSTGDPTEIALLEAGFKYNIFKDEIEKVHKRIDEIPFDSDRKLMTTVNEYNNEYYVMTKGALDNLLNLCNEILIDDKAIEFTPELKEEILSKSNNMSDEALRVIASAYKVIPSKDINISDLETNLTFIGMVGMIDPPREEVKDSIKVCKESGIKTVMITGDHKNTAFAIAEALGIATSIDETIDGLTLDKLSQEELNSKIDSLRVFARVSPEHKVKIVKALKSKGNIVSMTGDGVNDAPSLRMADIGVAMGITGTDVSKDASDMILTDDNFSTIVRAVEEGRNIYTNIKKTIAFLLSCNIGEIIALFLAIIMGWFAPLIPIHILWVNLVTDTLPALALGVDPGDRDVMKDTPRNPKESLFKGTGPFIFLNGFIIGILTLIAFMIGIKHTMGISNIFPLMPENIPSEALITGRTMAFVVLSMSQLVHSFNLRHSKKSIFQVGLFTNKFLIFSMLIGLALQLIVISVPPLAAIFKVKFLTGSLLVTVIFLSLVPLIINEIIKIFKRSTSK</sequence>
<dbReference type="InterPro" id="IPR036412">
    <property type="entry name" value="HAD-like_sf"/>
</dbReference>
<evidence type="ECO:0000256" key="17">
    <source>
        <dbReference type="SAM" id="Phobius"/>
    </source>
</evidence>
<feature type="transmembrane region" description="Helical" evidence="17">
    <location>
        <begin position="744"/>
        <end position="765"/>
    </location>
</feature>
<dbReference type="PANTHER" id="PTHR42861">
    <property type="entry name" value="CALCIUM-TRANSPORTING ATPASE"/>
    <property type="match status" value="1"/>
</dbReference>
<evidence type="ECO:0000256" key="12">
    <source>
        <dbReference type="ARBA" id="ARBA00022967"/>
    </source>
</evidence>
<reference evidence="19" key="1">
    <citation type="journal article" date="2021" name="mSystems">
        <title>Bacteria and Archaea Synergistically Convert Glycine Betaine to Biogenic Methane in the Formosa Cold Seep of the South China Sea.</title>
        <authorList>
            <person name="Li L."/>
            <person name="Zhang W."/>
            <person name="Zhang S."/>
            <person name="Song L."/>
            <person name="Sun Q."/>
            <person name="Zhang H."/>
            <person name="Xiang H."/>
            <person name="Dong X."/>
        </authorList>
    </citation>
    <scope>NUCLEOTIDE SEQUENCE</scope>
    <source>
        <strain evidence="19">ZWT</strain>
    </source>
</reference>
<keyword evidence="8 17" id="KW-0812">Transmembrane</keyword>
<dbReference type="PRINTS" id="PR00119">
    <property type="entry name" value="CATATPASE"/>
</dbReference>
<dbReference type="InterPro" id="IPR023298">
    <property type="entry name" value="ATPase_P-typ_TM_dom_sf"/>
</dbReference>
<dbReference type="Gene3D" id="3.40.50.1000">
    <property type="entry name" value="HAD superfamily/HAD-like"/>
    <property type="match status" value="1"/>
</dbReference>
<evidence type="ECO:0000256" key="10">
    <source>
        <dbReference type="ARBA" id="ARBA00022741"/>
    </source>
</evidence>
<comment type="similarity">
    <text evidence="2">Belongs to the cation transport ATPase (P-type) (TC 3.A.3) family. Type IIA subfamily.</text>
</comment>
<dbReference type="SFLD" id="SFLDF00027">
    <property type="entry name" value="p-type_atpase"/>
    <property type="match status" value="1"/>
</dbReference>
<dbReference type="Gene3D" id="2.70.150.10">
    <property type="entry name" value="Calcium-transporting ATPase, cytoplasmic transduction domain A"/>
    <property type="match status" value="1"/>
</dbReference>
<keyword evidence="10" id="KW-0547">Nucleotide-binding</keyword>
<evidence type="ECO:0000256" key="9">
    <source>
        <dbReference type="ARBA" id="ARBA00022723"/>
    </source>
</evidence>
<dbReference type="GO" id="GO:0046872">
    <property type="term" value="F:metal ion binding"/>
    <property type="evidence" value="ECO:0007669"/>
    <property type="project" value="UniProtKB-KW"/>
</dbReference>
<keyword evidence="13 17" id="KW-1133">Transmembrane helix</keyword>
<dbReference type="InterPro" id="IPR006068">
    <property type="entry name" value="ATPase_P-typ_cation-transptr_C"/>
</dbReference>
<evidence type="ECO:0000256" key="15">
    <source>
        <dbReference type="ARBA" id="ARBA00023136"/>
    </source>
</evidence>
<dbReference type="Proteomes" id="UP001056429">
    <property type="component" value="Unassembled WGS sequence"/>
</dbReference>
<feature type="transmembrane region" description="Helical" evidence="17">
    <location>
        <begin position="244"/>
        <end position="264"/>
    </location>
</feature>
<comment type="caution">
    <text evidence="19">The sequence shown here is derived from an EMBL/GenBank/DDBJ whole genome shotgun (WGS) entry which is preliminary data.</text>
</comment>
<keyword evidence="15 17" id="KW-0472">Membrane</keyword>
<dbReference type="Pfam" id="PF00689">
    <property type="entry name" value="Cation_ATPase_C"/>
    <property type="match status" value="1"/>
</dbReference>
<dbReference type="InterPro" id="IPR044492">
    <property type="entry name" value="P_typ_ATPase_HD_dom"/>
</dbReference>
<dbReference type="SUPFAM" id="SSF81653">
    <property type="entry name" value="Calcium ATPase, transduction domain A"/>
    <property type="match status" value="1"/>
</dbReference>
<evidence type="ECO:0000256" key="4">
    <source>
        <dbReference type="ARBA" id="ARBA00022448"/>
    </source>
</evidence>
<dbReference type="FunFam" id="2.70.150.10:FF:000016">
    <property type="entry name" value="Calcium-transporting P-type ATPase putative"/>
    <property type="match status" value="1"/>
</dbReference>
<evidence type="ECO:0000256" key="1">
    <source>
        <dbReference type="ARBA" id="ARBA00004651"/>
    </source>
</evidence>